<dbReference type="SUPFAM" id="SSF56112">
    <property type="entry name" value="Protein kinase-like (PK-like)"/>
    <property type="match status" value="1"/>
</dbReference>
<evidence type="ECO:0000313" key="3">
    <source>
        <dbReference type="Proteomes" id="UP000521943"/>
    </source>
</evidence>
<dbReference type="OrthoDB" id="5569250at2759"/>
<evidence type="ECO:0000259" key="1">
    <source>
        <dbReference type="PROSITE" id="PS50011"/>
    </source>
</evidence>
<dbReference type="GO" id="GO:0004672">
    <property type="term" value="F:protein kinase activity"/>
    <property type="evidence" value="ECO:0007669"/>
    <property type="project" value="InterPro"/>
</dbReference>
<dbReference type="Gene3D" id="1.10.510.10">
    <property type="entry name" value="Transferase(Phosphotransferase) domain 1"/>
    <property type="match status" value="1"/>
</dbReference>
<dbReference type="Proteomes" id="UP000521943">
    <property type="component" value="Unassembled WGS sequence"/>
</dbReference>
<reference evidence="2 3" key="1">
    <citation type="submission" date="2020-07" db="EMBL/GenBank/DDBJ databases">
        <title>Comparative genomics of pyrophilous fungi reveals a link between fire events and developmental genes.</title>
        <authorList>
            <consortium name="DOE Joint Genome Institute"/>
            <person name="Steindorff A.S."/>
            <person name="Carver A."/>
            <person name="Calhoun S."/>
            <person name="Stillman K."/>
            <person name="Liu H."/>
            <person name="Lipzen A."/>
            <person name="Pangilinan J."/>
            <person name="Labutti K."/>
            <person name="Bruns T.D."/>
            <person name="Grigoriev I.V."/>
        </authorList>
    </citation>
    <scope>NUCLEOTIDE SEQUENCE [LARGE SCALE GENOMIC DNA]</scope>
    <source>
        <strain evidence="2 3">CBS 144469</strain>
    </source>
</reference>
<dbReference type="PANTHER" id="PTHR38248:SF2">
    <property type="entry name" value="FUNK1 11"/>
    <property type="match status" value="1"/>
</dbReference>
<dbReference type="InterPro" id="IPR000719">
    <property type="entry name" value="Prot_kinase_dom"/>
</dbReference>
<sequence>MFPGGKSAIFKCKKGDEVPTRFGLNGRSTGVKRGKLFVYDEKGKLTVEREVALKLSWGEMSRLRESAILEKARKGFKGKAFPKGYDPQEFLPEIIAEQVFDEFDTRIRRKAILHDSDYKAYELERPLARRRPVLVLMPKYEPISTVTKLLHFVKFGPLSLGHAMLWSVGVEHGDISEGNLMYDEENKKPKLCDYDLSHSKDQPRPSGHSNTGTWAFMAMELLSQDAMDGLVPRLYRHDFESFIAVLVWVVFRYRDGKLVPDPPLEDWVQNQYDMCAAKRKRTFDHISNRSLAGPAWLSPALWSIIAQAVTGLQNYIGACQSLAKQIDWMEHDAANEANEGSTKGDVDPTGDGGLGEMVDYKKPNAGQPSLASVKEELEGYNTLLFLDKVFESLKLFSPSNSYGPRFVASLRTHIEGLQEPPVS</sequence>
<dbReference type="Pfam" id="PF17667">
    <property type="entry name" value="Pkinase_fungal"/>
    <property type="match status" value="1"/>
</dbReference>
<organism evidence="2 3">
    <name type="scientific">Ephemerocybe angulata</name>
    <dbReference type="NCBI Taxonomy" id="980116"/>
    <lineage>
        <taxon>Eukaryota</taxon>
        <taxon>Fungi</taxon>
        <taxon>Dikarya</taxon>
        <taxon>Basidiomycota</taxon>
        <taxon>Agaricomycotina</taxon>
        <taxon>Agaricomycetes</taxon>
        <taxon>Agaricomycetidae</taxon>
        <taxon>Agaricales</taxon>
        <taxon>Agaricineae</taxon>
        <taxon>Psathyrellaceae</taxon>
        <taxon>Ephemerocybe</taxon>
    </lineage>
</organism>
<comment type="caution">
    <text evidence="2">The sequence shown here is derived from an EMBL/GenBank/DDBJ whole genome shotgun (WGS) entry which is preliminary data.</text>
</comment>
<feature type="domain" description="Protein kinase" evidence="1">
    <location>
        <begin position="1"/>
        <end position="329"/>
    </location>
</feature>
<dbReference type="EMBL" id="JACGCI010000117">
    <property type="protein sequence ID" value="KAF6744603.1"/>
    <property type="molecule type" value="Genomic_DNA"/>
</dbReference>
<dbReference type="GO" id="GO:0005524">
    <property type="term" value="F:ATP binding"/>
    <property type="evidence" value="ECO:0007669"/>
    <property type="project" value="InterPro"/>
</dbReference>
<gene>
    <name evidence="2" type="ORF">DFP72DRAFT_1018696</name>
</gene>
<proteinExistence type="predicted"/>
<accession>A0A8H6LUR3</accession>
<dbReference type="AlphaFoldDB" id="A0A8H6LUR3"/>
<dbReference type="InterPro" id="IPR040976">
    <property type="entry name" value="Pkinase_fungal"/>
</dbReference>
<dbReference type="InterPro" id="IPR011009">
    <property type="entry name" value="Kinase-like_dom_sf"/>
</dbReference>
<keyword evidence="3" id="KW-1185">Reference proteome</keyword>
<evidence type="ECO:0000313" key="2">
    <source>
        <dbReference type="EMBL" id="KAF6744603.1"/>
    </source>
</evidence>
<dbReference type="PROSITE" id="PS50011">
    <property type="entry name" value="PROTEIN_KINASE_DOM"/>
    <property type="match status" value="1"/>
</dbReference>
<name>A0A8H6LUR3_9AGAR</name>
<protein>
    <recommendedName>
        <fullName evidence="1">Protein kinase domain-containing protein</fullName>
    </recommendedName>
</protein>
<dbReference type="PANTHER" id="PTHR38248">
    <property type="entry name" value="FUNK1 6"/>
    <property type="match status" value="1"/>
</dbReference>